<evidence type="ECO:0000256" key="5">
    <source>
        <dbReference type="ARBA" id="ARBA00022847"/>
    </source>
</evidence>
<evidence type="ECO:0000256" key="8">
    <source>
        <dbReference type="ARBA" id="ARBA00023136"/>
    </source>
</evidence>
<dbReference type="GO" id="GO:0015826">
    <property type="term" value="P:threonine transport"/>
    <property type="evidence" value="ECO:0007669"/>
    <property type="project" value="InterPro"/>
</dbReference>
<dbReference type="GO" id="GO:0015171">
    <property type="term" value="F:amino acid transmembrane transporter activity"/>
    <property type="evidence" value="ECO:0007669"/>
    <property type="project" value="UniProtKB-UniRule"/>
</dbReference>
<dbReference type="HOGENOM" id="CLU_044581_0_0_9"/>
<dbReference type="InterPro" id="IPR036458">
    <property type="entry name" value="Na:dicarbo_symporter_sf"/>
</dbReference>
<dbReference type="PANTHER" id="PTHR42865:SF8">
    <property type="entry name" value="SERINE_THREONINE TRANSPORTER SSTT"/>
    <property type="match status" value="1"/>
</dbReference>
<name>I5ASA3_EUBC6</name>
<feature type="transmembrane region" description="Helical" evidence="9">
    <location>
        <begin position="336"/>
        <end position="361"/>
    </location>
</feature>
<evidence type="ECO:0000256" key="7">
    <source>
        <dbReference type="ARBA" id="ARBA00022989"/>
    </source>
</evidence>
<dbReference type="EMBL" id="CM001487">
    <property type="protein sequence ID" value="EIM56676.1"/>
    <property type="molecule type" value="Genomic_DNA"/>
</dbReference>
<feature type="transmembrane region" description="Helical" evidence="9">
    <location>
        <begin position="27"/>
        <end position="48"/>
    </location>
</feature>
<feature type="transmembrane region" description="Helical" evidence="9">
    <location>
        <begin position="299"/>
        <end position="324"/>
    </location>
</feature>
<comment type="function">
    <text evidence="9">Involved in the import of serine and threonine into the cell, with the concomitant import of sodium (symport system).</text>
</comment>
<comment type="catalytic activity">
    <reaction evidence="9">
        <text>L-threonine(in) + Na(+)(in) = L-threonine(out) + Na(+)(out)</text>
        <dbReference type="Rhea" id="RHEA:69999"/>
        <dbReference type="ChEBI" id="CHEBI:29101"/>
        <dbReference type="ChEBI" id="CHEBI:57926"/>
    </reaction>
</comment>
<reference evidence="10 11" key="2">
    <citation type="submission" date="2012-02" db="EMBL/GenBank/DDBJ databases">
        <title>Improved High-Quality Draft sequence of Eubacterium cellulosolvens 6.</title>
        <authorList>
            <consortium name="US DOE Joint Genome Institute"/>
            <person name="Lucas S."/>
            <person name="Han J."/>
            <person name="Lapidus A."/>
            <person name="Cheng J.-F."/>
            <person name="Goodwin L."/>
            <person name="Pitluck S."/>
            <person name="Peters L."/>
            <person name="Mikhailova N."/>
            <person name="Gu W."/>
            <person name="Detter J.C."/>
            <person name="Han C."/>
            <person name="Tapia R."/>
            <person name="Land M."/>
            <person name="Hauser L."/>
            <person name="Kyrpides N."/>
            <person name="Ivanova N."/>
            <person name="Pagani I."/>
            <person name="Johnson E."/>
            <person name="Mukhopadhyay B."/>
            <person name="Anderson I."/>
            <person name="Woyke T."/>
        </authorList>
    </citation>
    <scope>NUCLEOTIDE SEQUENCE [LARGE SCALE GENOMIC DNA]</scope>
    <source>
        <strain evidence="10 11">6</strain>
    </source>
</reference>
<keyword evidence="11" id="KW-1185">Reference proteome</keyword>
<keyword evidence="4 9" id="KW-0812">Transmembrane</keyword>
<feature type="transmembrane region" description="Helical" evidence="9">
    <location>
        <begin position="367"/>
        <end position="388"/>
    </location>
</feature>
<feature type="transmembrane region" description="Helical" evidence="9">
    <location>
        <begin position="151"/>
        <end position="170"/>
    </location>
</feature>
<dbReference type="NCBIfam" id="NF010151">
    <property type="entry name" value="PRK13628.1"/>
    <property type="match status" value="1"/>
</dbReference>
<feature type="transmembrane region" description="Helical" evidence="9">
    <location>
        <begin position="54"/>
        <end position="79"/>
    </location>
</feature>
<evidence type="ECO:0000313" key="10">
    <source>
        <dbReference type="EMBL" id="EIM56676.1"/>
    </source>
</evidence>
<feature type="transmembrane region" description="Helical" evidence="9">
    <location>
        <begin position="227"/>
        <end position="251"/>
    </location>
</feature>
<proteinExistence type="inferred from homology"/>
<evidence type="ECO:0000256" key="6">
    <source>
        <dbReference type="ARBA" id="ARBA00022970"/>
    </source>
</evidence>
<gene>
    <name evidence="9" type="primary">sstT</name>
    <name evidence="10" type="ORF">EubceDRAFT1_0846</name>
</gene>
<dbReference type="GO" id="GO:0005886">
    <property type="term" value="C:plasma membrane"/>
    <property type="evidence" value="ECO:0007669"/>
    <property type="project" value="UniProtKB-SubCell"/>
</dbReference>
<dbReference type="SUPFAM" id="SSF118215">
    <property type="entry name" value="Proton glutamate symport protein"/>
    <property type="match status" value="1"/>
</dbReference>
<keyword evidence="5 9" id="KW-0769">Symport</keyword>
<dbReference type="HAMAP" id="MF_01582">
    <property type="entry name" value="Ser_Thr_transp_SstT"/>
    <property type="match status" value="1"/>
</dbReference>
<evidence type="ECO:0000313" key="11">
    <source>
        <dbReference type="Proteomes" id="UP000005753"/>
    </source>
</evidence>
<comment type="catalytic activity">
    <reaction evidence="9">
        <text>L-serine(in) + Na(+)(in) = L-serine(out) + Na(+)(out)</text>
        <dbReference type="Rhea" id="RHEA:29575"/>
        <dbReference type="ChEBI" id="CHEBI:29101"/>
        <dbReference type="ChEBI" id="CHEBI:33384"/>
    </reaction>
</comment>
<keyword evidence="8 9" id="KW-0472">Membrane</keyword>
<dbReference type="eggNOG" id="COG3633">
    <property type="taxonomic scope" value="Bacteria"/>
</dbReference>
<evidence type="ECO:0000256" key="9">
    <source>
        <dbReference type="HAMAP-Rule" id="MF_01582"/>
    </source>
</evidence>
<feature type="transmembrane region" description="Helical" evidence="9">
    <location>
        <begin position="91"/>
        <end position="114"/>
    </location>
</feature>
<keyword evidence="2 9" id="KW-0813">Transport</keyword>
<dbReference type="GO" id="GO:0032329">
    <property type="term" value="P:serine transport"/>
    <property type="evidence" value="ECO:0007669"/>
    <property type="project" value="InterPro"/>
</dbReference>
<evidence type="ECO:0000256" key="1">
    <source>
        <dbReference type="ARBA" id="ARBA00004141"/>
    </source>
</evidence>
<dbReference type="InterPro" id="IPR001991">
    <property type="entry name" value="Na-dicarboxylate_symporter"/>
</dbReference>
<keyword evidence="7 9" id="KW-1133">Transmembrane helix</keyword>
<dbReference type="Gene3D" id="1.10.3860.10">
    <property type="entry name" value="Sodium:dicarboxylate symporter"/>
    <property type="match status" value="1"/>
</dbReference>
<evidence type="ECO:0000256" key="4">
    <source>
        <dbReference type="ARBA" id="ARBA00022692"/>
    </source>
</evidence>
<protein>
    <recommendedName>
        <fullName evidence="9">Serine/threonine transporter SstT</fullName>
    </recommendedName>
    <alternativeName>
        <fullName evidence="9">Na(+)/serine-threonine symporter</fullName>
    </alternativeName>
</protein>
<evidence type="ECO:0000256" key="2">
    <source>
        <dbReference type="ARBA" id="ARBA00022448"/>
    </source>
</evidence>
<dbReference type="AlphaFoldDB" id="I5ASA3"/>
<organism evidence="10 11">
    <name type="scientific">Eubacterium cellulosolvens (strain ATCC 43171 / JCM 9499 / 6)</name>
    <name type="common">Cillobacterium cellulosolvens</name>
    <dbReference type="NCBI Taxonomy" id="633697"/>
    <lineage>
        <taxon>Bacteria</taxon>
        <taxon>Bacillati</taxon>
        <taxon>Bacillota</taxon>
        <taxon>Clostridia</taxon>
        <taxon>Eubacteriales</taxon>
        <taxon>Eubacteriaceae</taxon>
        <taxon>Eubacterium</taxon>
    </lineage>
</organism>
<comment type="similarity">
    <text evidence="9">Belongs to the dicarboxylate/amino acid:cation symporter (DAACS) (TC 2.A.23) family.</text>
</comment>
<evidence type="ECO:0000256" key="3">
    <source>
        <dbReference type="ARBA" id="ARBA00022475"/>
    </source>
</evidence>
<dbReference type="STRING" id="633697.EubceDRAFT1_0846"/>
<dbReference type="Pfam" id="PF00375">
    <property type="entry name" value="SDF"/>
    <property type="match status" value="1"/>
</dbReference>
<dbReference type="GO" id="GO:0015293">
    <property type="term" value="F:symporter activity"/>
    <property type="evidence" value="ECO:0007669"/>
    <property type="project" value="UniProtKB-UniRule"/>
</dbReference>
<dbReference type="PRINTS" id="PR00173">
    <property type="entry name" value="EDTRNSPORT"/>
</dbReference>
<keyword evidence="6 9" id="KW-0029">Amino-acid transport</keyword>
<reference evidence="10 11" key="1">
    <citation type="submission" date="2010-08" db="EMBL/GenBank/DDBJ databases">
        <authorList>
            <consortium name="US DOE Joint Genome Institute (JGI-PGF)"/>
            <person name="Lucas S."/>
            <person name="Copeland A."/>
            <person name="Lapidus A."/>
            <person name="Cheng J.-F."/>
            <person name="Bruce D."/>
            <person name="Goodwin L."/>
            <person name="Pitluck S."/>
            <person name="Land M.L."/>
            <person name="Hauser L."/>
            <person name="Chang Y.-J."/>
            <person name="Anderson I.J."/>
            <person name="Johnson E."/>
            <person name="Mulhopadhyay B."/>
            <person name="Kyrpides N."/>
            <person name="Woyke T.J."/>
        </authorList>
    </citation>
    <scope>NUCLEOTIDE SEQUENCE [LARGE SCALE GENOMIC DNA]</scope>
    <source>
        <strain evidence="10 11">6</strain>
    </source>
</reference>
<keyword evidence="3 9" id="KW-1003">Cell membrane</keyword>
<dbReference type="PANTHER" id="PTHR42865">
    <property type="entry name" value="PROTON/GLUTAMATE-ASPARTATE SYMPORTER"/>
    <property type="match status" value="1"/>
</dbReference>
<comment type="subcellular location">
    <subcellularLocation>
        <location evidence="9">Cell membrane</location>
        <topology evidence="9">Multi-pass membrane protein</topology>
    </subcellularLocation>
    <subcellularLocation>
        <location evidence="1">Membrane</location>
        <topology evidence="1">Multi-pass membrane protein</topology>
    </subcellularLocation>
</comment>
<sequence length="447" mass="47754">MGTKEEAYVKVINALKKMGKKYMEISLILRILVGICVGAAVALCVPNMTWLITIGSIFVGALKAIAPVLVFVLVASALAQGAGKLDKRFANVIFLYMFTTFVAAFVAVFASFLFPQTLVLETAAEADAIPQGIGEVIGNLLMNIVSNPVSALANANYIGILFWAALFGVAMKRIAAPTTKTFMVNVADAVSQCVRWIINLAPFGICGLVYETVSTNGLEIFTTYGKLLLLLVGCMLFQSLVLNGIIAAVHLHRNPYPLIWRCIRESGLTAFFTRSSAANIPINMELCEKLGLDEDFYSVSIPLGATINMDGAAITISVMTLACAHTMGIRVELVPALILSVLSTFAACGASGVAGGSLLLIPMACSLFGISNDVAMQVVAVGFIIGVVQDSVETMLNSSGDVVFAAIAEYRVWLKEGRRLPGFMYSESERKKMGIDKDFPGDVRAKA</sequence>
<dbReference type="InterPro" id="IPR023025">
    <property type="entry name" value="Ser_Thr_transp_SstT"/>
</dbReference>
<accession>I5ASA3</accession>
<dbReference type="Proteomes" id="UP000005753">
    <property type="component" value="Chromosome"/>
</dbReference>